<feature type="signal peptide" evidence="2">
    <location>
        <begin position="1"/>
        <end position="21"/>
    </location>
</feature>
<feature type="non-terminal residue" evidence="4">
    <location>
        <position position="1"/>
    </location>
</feature>
<sequence length="149" mass="15635">MASANKVALISLLVAFAVVAANGVVAFPCFSFLPPILLQLCQALFPPSPSPSPPSPPHPEAEVKECGSWLARMKPCAAFVTKNATDQEPTDECCDGFGSIAADGATVCFCRAAVGDFGHILPAPVNKKRYVPPIDLPSPPPSDDEDTDR</sequence>
<evidence type="ECO:0000256" key="2">
    <source>
        <dbReference type="SAM" id="SignalP"/>
    </source>
</evidence>
<organism evidence="4 5">
    <name type="scientific">Eragrostis curvula</name>
    <name type="common">weeping love grass</name>
    <dbReference type="NCBI Taxonomy" id="38414"/>
    <lineage>
        <taxon>Eukaryota</taxon>
        <taxon>Viridiplantae</taxon>
        <taxon>Streptophyta</taxon>
        <taxon>Embryophyta</taxon>
        <taxon>Tracheophyta</taxon>
        <taxon>Spermatophyta</taxon>
        <taxon>Magnoliopsida</taxon>
        <taxon>Liliopsida</taxon>
        <taxon>Poales</taxon>
        <taxon>Poaceae</taxon>
        <taxon>PACMAD clade</taxon>
        <taxon>Chloridoideae</taxon>
        <taxon>Eragrostideae</taxon>
        <taxon>Eragrostidinae</taxon>
        <taxon>Eragrostis</taxon>
    </lineage>
</organism>
<comment type="caution">
    <text evidence="4">The sequence shown here is derived from an EMBL/GenBank/DDBJ whole genome shotgun (WGS) entry which is preliminary data.</text>
</comment>
<evidence type="ECO:0000313" key="5">
    <source>
        <dbReference type="Proteomes" id="UP000324897"/>
    </source>
</evidence>
<evidence type="ECO:0000256" key="1">
    <source>
        <dbReference type="SAM" id="MobiDB-lite"/>
    </source>
</evidence>
<dbReference type="AlphaFoldDB" id="A0A5J9VSI1"/>
<dbReference type="Gene3D" id="1.10.110.10">
    <property type="entry name" value="Plant lipid-transfer and hydrophobic proteins"/>
    <property type="match status" value="1"/>
</dbReference>
<proteinExistence type="predicted"/>
<feature type="domain" description="Bifunctional inhibitor/plant lipid transfer protein/seed storage helical" evidence="3">
    <location>
        <begin position="59"/>
        <end position="130"/>
    </location>
</feature>
<dbReference type="SUPFAM" id="SSF47699">
    <property type="entry name" value="Bifunctional inhibitor/lipid-transfer protein/seed storage 2S albumin"/>
    <property type="match status" value="1"/>
</dbReference>
<gene>
    <name evidence="4" type="ORF">EJB05_12796</name>
</gene>
<feature type="chain" id="PRO_5023918927" description="Bifunctional inhibitor/plant lipid transfer protein/seed storage helical domain-containing protein" evidence="2">
    <location>
        <begin position="22"/>
        <end position="149"/>
    </location>
</feature>
<protein>
    <recommendedName>
        <fullName evidence="3">Bifunctional inhibitor/plant lipid transfer protein/seed storage helical domain-containing protein</fullName>
    </recommendedName>
</protein>
<name>A0A5J9VSI1_9POAL</name>
<keyword evidence="5" id="KW-1185">Reference proteome</keyword>
<dbReference type="Proteomes" id="UP000324897">
    <property type="component" value="Chromosome 4"/>
</dbReference>
<feature type="region of interest" description="Disordered" evidence="1">
    <location>
        <begin position="130"/>
        <end position="149"/>
    </location>
</feature>
<evidence type="ECO:0000259" key="3">
    <source>
        <dbReference type="Pfam" id="PF14368"/>
    </source>
</evidence>
<accession>A0A5J9VSI1</accession>
<dbReference type="Pfam" id="PF14368">
    <property type="entry name" value="LTP_2"/>
    <property type="match status" value="1"/>
</dbReference>
<reference evidence="4 5" key="1">
    <citation type="journal article" date="2019" name="Sci. Rep.">
        <title>A high-quality genome of Eragrostis curvula grass provides insights into Poaceae evolution and supports new strategies to enhance forage quality.</title>
        <authorList>
            <person name="Carballo J."/>
            <person name="Santos B.A.C.M."/>
            <person name="Zappacosta D."/>
            <person name="Garbus I."/>
            <person name="Selva J.P."/>
            <person name="Gallo C.A."/>
            <person name="Diaz A."/>
            <person name="Albertini E."/>
            <person name="Caccamo M."/>
            <person name="Echenique V."/>
        </authorList>
    </citation>
    <scope>NUCLEOTIDE SEQUENCE [LARGE SCALE GENOMIC DNA]</scope>
    <source>
        <strain evidence="5">cv. Victoria</strain>
        <tissue evidence="4">Leaf</tissue>
    </source>
</reference>
<dbReference type="InterPro" id="IPR036312">
    <property type="entry name" value="Bifun_inhib/LTP/seed_sf"/>
</dbReference>
<keyword evidence="2" id="KW-0732">Signal</keyword>
<evidence type="ECO:0000313" key="4">
    <source>
        <dbReference type="EMBL" id="TVU39382.1"/>
    </source>
</evidence>
<dbReference type="EMBL" id="RWGY01000007">
    <property type="protein sequence ID" value="TVU39382.1"/>
    <property type="molecule type" value="Genomic_DNA"/>
</dbReference>
<dbReference type="Gramene" id="TVU39382">
    <property type="protein sequence ID" value="TVU39382"/>
    <property type="gene ID" value="EJB05_12796"/>
</dbReference>
<feature type="non-terminal residue" evidence="4">
    <location>
        <position position="149"/>
    </location>
</feature>
<dbReference type="InterPro" id="IPR016140">
    <property type="entry name" value="Bifunc_inhib/LTP/seed_store"/>
</dbReference>